<sequence>MDRSYTSLSEAISALQKEGYTEDFNLCNAGIENKNKKKIHPASDLNVVKYYRFEGESNPDDNMILYVIETSHGEKGLLLDAYGAYSGNISDEMMQKLKLKG</sequence>
<reference evidence="1 2" key="1">
    <citation type="submission" date="2024-07" db="EMBL/GenBank/DDBJ databases">
        <title>The genome sequence of type strain Sediminicola luteus GDMCC 1.2596T.</title>
        <authorList>
            <person name="Liu Y."/>
        </authorList>
    </citation>
    <scope>NUCLEOTIDE SEQUENCE [LARGE SCALE GENOMIC DNA]</scope>
    <source>
        <strain evidence="1 2">GDMCC 1.2596</strain>
    </source>
</reference>
<evidence type="ECO:0000313" key="2">
    <source>
        <dbReference type="Proteomes" id="UP001549773"/>
    </source>
</evidence>
<dbReference type="RefSeq" id="WP_354616979.1">
    <property type="nucleotide sequence ID" value="NZ_JBEWYP010000001.1"/>
</dbReference>
<keyword evidence="2" id="KW-1185">Reference proteome</keyword>
<dbReference type="EMBL" id="JBEWYP010000001">
    <property type="protein sequence ID" value="MET7028113.1"/>
    <property type="molecule type" value="Genomic_DNA"/>
</dbReference>
<accession>A0ABV2TS80</accession>
<dbReference type="Proteomes" id="UP001549773">
    <property type="component" value="Unassembled WGS sequence"/>
</dbReference>
<comment type="caution">
    <text evidence="1">The sequence shown here is derived from an EMBL/GenBank/DDBJ whole genome shotgun (WGS) entry which is preliminary data.</text>
</comment>
<evidence type="ECO:0000313" key="1">
    <source>
        <dbReference type="EMBL" id="MET7028113.1"/>
    </source>
</evidence>
<organism evidence="1 2">
    <name type="scientific">Sediminicola luteus</name>
    <dbReference type="NCBI Taxonomy" id="319238"/>
    <lineage>
        <taxon>Bacteria</taxon>
        <taxon>Pseudomonadati</taxon>
        <taxon>Bacteroidota</taxon>
        <taxon>Flavobacteriia</taxon>
        <taxon>Flavobacteriales</taxon>
        <taxon>Flavobacteriaceae</taxon>
        <taxon>Sediminicola</taxon>
    </lineage>
</organism>
<gene>
    <name evidence="1" type="ORF">ABXZ32_01830</name>
</gene>
<proteinExistence type="predicted"/>
<protein>
    <submittedName>
        <fullName evidence="1">Phosphoribosylpyrophosphate synthetase</fullName>
    </submittedName>
</protein>
<name>A0ABV2TS80_9FLAO</name>